<protein>
    <recommendedName>
        <fullName evidence="4">SAF domain-containing protein</fullName>
    </recommendedName>
</protein>
<reference evidence="3" key="1">
    <citation type="journal article" date="2019" name="Int. J. Syst. Evol. Microbiol.">
        <title>The Global Catalogue of Microorganisms (GCM) 10K type strain sequencing project: providing services to taxonomists for standard genome sequencing and annotation.</title>
        <authorList>
            <consortium name="The Broad Institute Genomics Platform"/>
            <consortium name="The Broad Institute Genome Sequencing Center for Infectious Disease"/>
            <person name="Wu L."/>
            <person name="Ma J."/>
        </authorList>
    </citation>
    <scope>NUCLEOTIDE SEQUENCE [LARGE SCALE GENOMIC DNA]</scope>
    <source>
        <strain evidence="3">JCM 16114</strain>
    </source>
</reference>
<dbReference type="EMBL" id="BAAAQX010000060">
    <property type="protein sequence ID" value="GAA2216079.1"/>
    <property type="molecule type" value="Genomic_DNA"/>
</dbReference>
<comment type="caution">
    <text evidence="2">The sequence shown here is derived from an EMBL/GenBank/DDBJ whole genome shotgun (WGS) entry which is preliminary data.</text>
</comment>
<dbReference type="Proteomes" id="UP001499843">
    <property type="component" value="Unassembled WGS sequence"/>
</dbReference>
<dbReference type="RefSeq" id="WP_344495341.1">
    <property type="nucleotide sequence ID" value="NZ_BAAAQX010000060.1"/>
</dbReference>
<name>A0ABP5PWG5_9ACTN</name>
<keyword evidence="3" id="KW-1185">Reference proteome</keyword>
<evidence type="ECO:0000313" key="3">
    <source>
        <dbReference type="Proteomes" id="UP001499843"/>
    </source>
</evidence>
<keyword evidence="1" id="KW-0812">Transmembrane</keyword>
<accession>A0ABP5PWG5</accession>
<keyword evidence="1" id="KW-1133">Transmembrane helix</keyword>
<proteinExistence type="predicted"/>
<keyword evidence="1" id="KW-0472">Membrane</keyword>
<sequence>MLTGVASRGLPQWSRQRSPGLAALAVLLVLGGALATMTLVMRADERTSVVRVVKQVGAGQPLGPDALQEARVADDGAAYWPWSEREKVAAAVAAVTVLPGTLLTRPMIRGGDGGAVAGRAVRVGLALKPGQAPYDLQRGERVQLIHVPGRRQASDVPVLVAEEAIVDGVSYTSGSADLATVIVDSVVAPVVAAHAVSGEIAIAAIRSQP</sequence>
<gene>
    <name evidence="2" type="ORF">GCM10009850_115480</name>
</gene>
<organism evidence="2 3">
    <name type="scientific">Nonomuraea monospora</name>
    <dbReference type="NCBI Taxonomy" id="568818"/>
    <lineage>
        <taxon>Bacteria</taxon>
        <taxon>Bacillati</taxon>
        <taxon>Actinomycetota</taxon>
        <taxon>Actinomycetes</taxon>
        <taxon>Streptosporangiales</taxon>
        <taxon>Streptosporangiaceae</taxon>
        <taxon>Nonomuraea</taxon>
    </lineage>
</organism>
<feature type="transmembrane region" description="Helical" evidence="1">
    <location>
        <begin position="20"/>
        <end position="41"/>
    </location>
</feature>
<evidence type="ECO:0000256" key="1">
    <source>
        <dbReference type="SAM" id="Phobius"/>
    </source>
</evidence>
<evidence type="ECO:0008006" key="4">
    <source>
        <dbReference type="Google" id="ProtNLM"/>
    </source>
</evidence>
<evidence type="ECO:0000313" key="2">
    <source>
        <dbReference type="EMBL" id="GAA2216079.1"/>
    </source>
</evidence>